<dbReference type="PANTHER" id="PTHR11071">
    <property type="entry name" value="PEPTIDYL-PROLYL CIS-TRANS ISOMERASE"/>
    <property type="match status" value="1"/>
</dbReference>
<keyword evidence="2 4" id="KW-0697">Rotamase</keyword>
<name>A0A8C9M3E6_PANTA</name>
<proteinExistence type="inferred from homology"/>
<evidence type="ECO:0000256" key="4">
    <source>
        <dbReference type="RuleBase" id="RU363019"/>
    </source>
</evidence>
<dbReference type="InterPro" id="IPR024936">
    <property type="entry name" value="Cyclophilin-type_PPIase"/>
</dbReference>
<evidence type="ECO:0000256" key="2">
    <source>
        <dbReference type="ARBA" id="ARBA00023110"/>
    </source>
</evidence>
<reference evidence="6" key="2">
    <citation type="submission" date="2025-09" db="UniProtKB">
        <authorList>
            <consortium name="Ensembl"/>
        </authorList>
    </citation>
    <scope>IDENTIFICATION</scope>
</reference>
<organism evidence="6 7">
    <name type="scientific">Panthera tigris altaica</name>
    <name type="common">Siberian tiger</name>
    <dbReference type="NCBI Taxonomy" id="74533"/>
    <lineage>
        <taxon>Eukaryota</taxon>
        <taxon>Metazoa</taxon>
        <taxon>Chordata</taxon>
        <taxon>Craniata</taxon>
        <taxon>Vertebrata</taxon>
        <taxon>Euteleostomi</taxon>
        <taxon>Mammalia</taxon>
        <taxon>Eutheria</taxon>
        <taxon>Laurasiatheria</taxon>
        <taxon>Carnivora</taxon>
        <taxon>Feliformia</taxon>
        <taxon>Felidae</taxon>
        <taxon>Pantherinae</taxon>
        <taxon>Panthera</taxon>
    </lineage>
</organism>
<evidence type="ECO:0000259" key="5">
    <source>
        <dbReference type="PROSITE" id="PS50072"/>
    </source>
</evidence>
<dbReference type="PRINTS" id="PR00153">
    <property type="entry name" value="CSAPPISMRASE"/>
</dbReference>
<dbReference type="EC" id="5.2.1.8" evidence="4"/>
<dbReference type="GO" id="GO:0003755">
    <property type="term" value="F:peptidyl-prolyl cis-trans isomerase activity"/>
    <property type="evidence" value="ECO:0007669"/>
    <property type="project" value="UniProtKB-UniRule"/>
</dbReference>
<protein>
    <recommendedName>
        <fullName evidence="4">Peptidyl-prolyl cis-trans isomerase</fullName>
        <shortName evidence="4">PPIase</shortName>
        <ecNumber evidence="4">5.2.1.8</ecNumber>
    </recommendedName>
</protein>
<dbReference type="GO" id="GO:0006457">
    <property type="term" value="P:protein folding"/>
    <property type="evidence" value="ECO:0007669"/>
    <property type="project" value="TreeGrafter"/>
</dbReference>
<comment type="similarity">
    <text evidence="4">Belongs to the cyclophilin-type PPIase family.</text>
</comment>
<feature type="domain" description="PPIase cyclophilin-type" evidence="5">
    <location>
        <begin position="17"/>
        <end position="173"/>
    </location>
</feature>
<dbReference type="GO" id="GO:0016018">
    <property type="term" value="F:cyclosporin A binding"/>
    <property type="evidence" value="ECO:0007669"/>
    <property type="project" value="TreeGrafter"/>
</dbReference>
<keyword evidence="7" id="KW-1185">Reference proteome</keyword>
<keyword evidence="3 4" id="KW-0413">Isomerase</keyword>
<dbReference type="InterPro" id="IPR002130">
    <property type="entry name" value="Cyclophilin-type_PPIase_dom"/>
</dbReference>
<dbReference type="InterPro" id="IPR029000">
    <property type="entry name" value="Cyclophilin-like_dom_sf"/>
</dbReference>
<sequence length="192" mass="21158">MAREPSHQRRNHMNPLCCDVSTGGQEAGHMKIERFADVVPKTAKNFRQFCTGNFGRVPWLKYGSTFPRIIKDFMIQGGDFVNGDGTGVTSCFALYSPGAICRHSSRPAFTADSGPSTNGCQVFITCSNCDWLDGKQVVFGNIIGRLVVRKIENVPTGPNSKPKLPVVTSQCREMRYRTKLLRPSLALGDALE</sequence>
<dbReference type="PROSITE" id="PS50072">
    <property type="entry name" value="CSA_PPIASE_2"/>
    <property type="match status" value="1"/>
</dbReference>
<dbReference type="Ensembl" id="ENSPTIT00000009292.1">
    <property type="protein sequence ID" value="ENSPTIP00000005507.1"/>
    <property type="gene ID" value="ENSPTIG00000007689.1"/>
</dbReference>
<dbReference type="GO" id="GO:0005737">
    <property type="term" value="C:cytoplasm"/>
    <property type="evidence" value="ECO:0007669"/>
    <property type="project" value="TreeGrafter"/>
</dbReference>
<dbReference type="Pfam" id="PF00160">
    <property type="entry name" value="Pro_isomerase"/>
    <property type="match status" value="1"/>
</dbReference>
<dbReference type="Gene3D" id="2.40.100.10">
    <property type="entry name" value="Cyclophilin-like"/>
    <property type="match status" value="1"/>
</dbReference>
<comment type="catalytic activity">
    <reaction evidence="1 4">
        <text>[protein]-peptidylproline (omega=180) = [protein]-peptidylproline (omega=0)</text>
        <dbReference type="Rhea" id="RHEA:16237"/>
        <dbReference type="Rhea" id="RHEA-COMP:10747"/>
        <dbReference type="Rhea" id="RHEA-COMP:10748"/>
        <dbReference type="ChEBI" id="CHEBI:83833"/>
        <dbReference type="ChEBI" id="CHEBI:83834"/>
        <dbReference type="EC" id="5.2.1.8"/>
    </reaction>
</comment>
<dbReference type="PANTHER" id="PTHR11071:SF561">
    <property type="entry name" value="PEPTIDYL-PROLYL CIS-TRANS ISOMERASE D-RELATED"/>
    <property type="match status" value="1"/>
</dbReference>
<dbReference type="AlphaFoldDB" id="A0A8C9M3E6"/>
<comment type="function">
    <text evidence="4">PPIases accelerate the folding of proteins. It catalyzes the cis-trans isomerization of proline imidic peptide bonds in oligopeptides.</text>
</comment>
<accession>A0A8C9M3E6</accession>
<evidence type="ECO:0000313" key="6">
    <source>
        <dbReference type="Ensembl" id="ENSPTIP00000005507.1"/>
    </source>
</evidence>
<dbReference type="SUPFAM" id="SSF50891">
    <property type="entry name" value="Cyclophilin-like"/>
    <property type="match status" value="1"/>
</dbReference>
<reference evidence="6" key="1">
    <citation type="submission" date="2025-08" db="UniProtKB">
        <authorList>
            <consortium name="Ensembl"/>
        </authorList>
    </citation>
    <scope>IDENTIFICATION</scope>
</reference>
<dbReference type="PIRSF" id="PIRSF001467">
    <property type="entry name" value="Peptidylpro_ismrse"/>
    <property type="match status" value="1"/>
</dbReference>
<evidence type="ECO:0000256" key="1">
    <source>
        <dbReference type="ARBA" id="ARBA00000971"/>
    </source>
</evidence>
<evidence type="ECO:0000313" key="7">
    <source>
        <dbReference type="Proteomes" id="UP000675900"/>
    </source>
</evidence>
<dbReference type="Proteomes" id="UP000675900">
    <property type="component" value="Unassembled WGS sequence"/>
</dbReference>
<dbReference type="GeneTree" id="ENSGT00940000154721"/>
<evidence type="ECO:0000256" key="3">
    <source>
        <dbReference type="ARBA" id="ARBA00023235"/>
    </source>
</evidence>